<feature type="binding site" evidence="5">
    <location>
        <begin position="208"/>
        <end position="213"/>
    </location>
    <ligand>
        <name>ATP</name>
        <dbReference type="ChEBI" id="CHEBI:30616"/>
    </ligand>
</feature>
<dbReference type="CDD" id="cd07930">
    <property type="entry name" value="bacterial_phosphagen_kinase"/>
    <property type="match status" value="1"/>
</dbReference>
<reference evidence="8 9" key="1">
    <citation type="submission" date="2020-03" db="EMBL/GenBank/DDBJ databases">
        <title>Metabolic flexibility allows generalist bacteria to become dominant in a frequently disturbed ecosystem.</title>
        <authorList>
            <person name="Chen Y.-J."/>
            <person name="Leung P.M."/>
            <person name="Bay S.K."/>
            <person name="Hugenholtz P."/>
            <person name="Kessler A.J."/>
            <person name="Shelley G."/>
            <person name="Waite D.W."/>
            <person name="Cook P.L."/>
            <person name="Greening C."/>
        </authorList>
    </citation>
    <scope>NUCLEOTIDE SEQUENCE [LARGE SCALE GENOMIC DNA]</scope>
    <source>
        <strain evidence="8">SS_bin_28</strain>
    </source>
</reference>
<dbReference type="PROSITE" id="PS00112">
    <property type="entry name" value="PHOSPHAGEN_KINASE"/>
    <property type="match status" value="1"/>
</dbReference>
<evidence type="ECO:0000313" key="9">
    <source>
        <dbReference type="Proteomes" id="UP000547674"/>
    </source>
</evidence>
<dbReference type="InterPro" id="IPR014746">
    <property type="entry name" value="Gln_synth/guanido_kin_cat_dom"/>
</dbReference>
<keyword evidence="2 5" id="KW-0547">Nucleotide-binding</keyword>
<protein>
    <submittedName>
        <fullName evidence="8">Protein arginine kinase</fullName>
    </submittedName>
</protein>
<evidence type="ECO:0000256" key="1">
    <source>
        <dbReference type="ARBA" id="ARBA00022679"/>
    </source>
</evidence>
<evidence type="ECO:0000313" key="8">
    <source>
        <dbReference type="EMBL" id="NNF05673.1"/>
    </source>
</evidence>
<evidence type="ECO:0000256" key="2">
    <source>
        <dbReference type="ARBA" id="ARBA00022741"/>
    </source>
</evidence>
<dbReference type="GO" id="GO:0004111">
    <property type="term" value="F:creatine kinase activity"/>
    <property type="evidence" value="ECO:0007669"/>
    <property type="project" value="InterPro"/>
</dbReference>
<comment type="caution">
    <text evidence="5">Lacks conserved residue(s) required for the propagation of feature annotation.</text>
</comment>
<name>A0A7Y2E5N5_UNCEI</name>
<feature type="binding site" evidence="5">
    <location>
        <begin position="29"/>
        <end position="33"/>
    </location>
    <ligand>
        <name>ATP</name>
        <dbReference type="ChEBI" id="CHEBI:30616"/>
    </ligand>
</feature>
<dbReference type="GO" id="GO:0046314">
    <property type="term" value="P:phosphocreatine biosynthetic process"/>
    <property type="evidence" value="ECO:0007669"/>
    <property type="project" value="InterPro"/>
</dbReference>
<keyword evidence="1 5" id="KW-0808">Transferase</keyword>
<evidence type="ECO:0000256" key="4">
    <source>
        <dbReference type="ARBA" id="ARBA00022840"/>
    </source>
</evidence>
<dbReference type="InterPro" id="IPR022414">
    <property type="entry name" value="ATP-guanido_PTrfase_cat"/>
</dbReference>
<evidence type="ECO:0000256" key="6">
    <source>
        <dbReference type="RuleBase" id="RU000505"/>
    </source>
</evidence>
<dbReference type="InterPro" id="IPR023660">
    <property type="entry name" value="Arg_Kinase"/>
</dbReference>
<dbReference type="PROSITE" id="PS51510">
    <property type="entry name" value="PHOSPHAGEN_KINASE_C"/>
    <property type="match status" value="1"/>
</dbReference>
<feature type="domain" description="Phosphagen kinase C-terminal" evidence="7">
    <location>
        <begin position="26"/>
        <end position="255"/>
    </location>
</feature>
<proteinExistence type="inferred from homology"/>
<evidence type="ECO:0000256" key="3">
    <source>
        <dbReference type="ARBA" id="ARBA00022777"/>
    </source>
</evidence>
<dbReference type="GO" id="GO:0005524">
    <property type="term" value="F:ATP binding"/>
    <property type="evidence" value="ECO:0007669"/>
    <property type="project" value="UniProtKB-UniRule"/>
</dbReference>
<comment type="caution">
    <text evidence="8">The sequence shown here is derived from an EMBL/GenBank/DDBJ whole genome shotgun (WGS) entry which is preliminary data.</text>
</comment>
<evidence type="ECO:0000256" key="5">
    <source>
        <dbReference type="PROSITE-ProRule" id="PRU00843"/>
    </source>
</evidence>
<dbReference type="Pfam" id="PF00217">
    <property type="entry name" value="ATP-gua_Ptrans"/>
    <property type="match status" value="1"/>
</dbReference>
<dbReference type="PANTHER" id="PTHR11547">
    <property type="entry name" value="ARGININE OR CREATINE KINASE"/>
    <property type="match status" value="1"/>
</dbReference>
<comment type="similarity">
    <text evidence="5 6">Belongs to the ATP:guanido phosphotransferase family.</text>
</comment>
<dbReference type="PANTHER" id="PTHR11547:SF38">
    <property type="entry name" value="ARGININE KINASE 1-RELATED"/>
    <property type="match status" value="1"/>
</dbReference>
<feature type="binding site" evidence="5">
    <location>
        <position position="126"/>
    </location>
    <ligand>
        <name>ATP</name>
        <dbReference type="ChEBI" id="CHEBI:30616"/>
    </ligand>
</feature>
<keyword evidence="4 5" id="KW-0067">ATP-binding</keyword>
<dbReference type="AlphaFoldDB" id="A0A7Y2E5N5"/>
<evidence type="ECO:0000259" key="7">
    <source>
        <dbReference type="PROSITE" id="PS51510"/>
    </source>
</evidence>
<dbReference type="GO" id="GO:0005615">
    <property type="term" value="C:extracellular space"/>
    <property type="evidence" value="ECO:0007669"/>
    <property type="project" value="TreeGrafter"/>
</dbReference>
<feature type="binding site" evidence="5">
    <location>
        <begin position="177"/>
        <end position="181"/>
    </location>
    <ligand>
        <name>ATP</name>
        <dbReference type="ChEBI" id="CHEBI:30616"/>
    </ligand>
</feature>
<dbReference type="Proteomes" id="UP000547674">
    <property type="component" value="Unassembled WGS sequence"/>
</dbReference>
<organism evidence="8 9">
    <name type="scientific">Eiseniibacteriota bacterium</name>
    <dbReference type="NCBI Taxonomy" id="2212470"/>
    <lineage>
        <taxon>Bacteria</taxon>
        <taxon>Candidatus Eiseniibacteriota</taxon>
    </lineage>
</organism>
<dbReference type="SUPFAM" id="SSF55931">
    <property type="entry name" value="Glutamine synthetase/guanido kinase"/>
    <property type="match status" value="1"/>
</dbReference>
<dbReference type="InterPro" id="IPR022415">
    <property type="entry name" value="ATP-guanido_PTrfase_AS"/>
</dbReference>
<keyword evidence="3 5" id="KW-0418">Kinase</keyword>
<dbReference type="InterPro" id="IPR000749">
    <property type="entry name" value="ATP-guanido_PTrfase"/>
</dbReference>
<gene>
    <name evidence="8" type="ORF">HKN21_02820</name>
</gene>
<dbReference type="Gene3D" id="3.30.590.10">
    <property type="entry name" value="Glutamine synthetase/guanido kinase, catalytic domain"/>
    <property type="match status" value="1"/>
</dbReference>
<sequence>MSESTLQAFLGRYPQWASKPGPLSEVILSSRVRLARNLEAVPFPTMGTPDQMKGVAQRIQQACQFVPRLKESDFLPVADLEPHELDFLLERRLISRDLAMGKRHSAVVVEFGEELSLMVNEEDHLRLQGVVSGFRLGEALDLVSEVDDELEGHVGFAFSESFGYLTACPTNVGTGMRASVLAHLPALSITGEARKVIQGAAALGLAVRGFYGEGTEIMGNFVQISNQTTLGIEENEIVVSLSEKVQKIIDAEAAAREKMWTTAKVQLEDKVYRAQALLQSARSLKSKEVLSLTSAVRFGLALELPDLCSAEVLNEILVFSQSGHVRQWAGRELNREEKREFRATIVRARLHEAGWANGSGSKGWAQGN</sequence>
<accession>A0A7Y2E5N5</accession>
<dbReference type="EMBL" id="JABDJR010000105">
    <property type="protein sequence ID" value="NNF05673.1"/>
    <property type="molecule type" value="Genomic_DNA"/>
</dbReference>